<dbReference type="VEuPathDB" id="FungiDB:MGL_1759"/>
<keyword evidence="16" id="KW-1185">Reference proteome</keyword>
<dbReference type="GO" id="GO:0031262">
    <property type="term" value="C:Ndc80 complex"/>
    <property type="evidence" value="ECO:0007669"/>
    <property type="project" value="UniProtKB-UniRule"/>
</dbReference>
<comment type="similarity">
    <text evidence="1 10">Belongs to the NDC80/HEC1 family.</text>
</comment>
<evidence type="ECO:0000256" key="11">
    <source>
        <dbReference type="SAM" id="Coils"/>
    </source>
</evidence>
<keyword evidence="2 10" id="KW-0158">Chromosome</keyword>
<dbReference type="PANTHER" id="PTHR10643:SF2">
    <property type="entry name" value="KINETOCHORE PROTEIN NDC80 HOMOLOG"/>
    <property type="match status" value="1"/>
</dbReference>
<keyword evidence="3 10" id="KW-0132">Cell division</keyword>
<dbReference type="Pfam" id="PF24487">
    <property type="entry name" value="NDC80_loop"/>
    <property type="match status" value="1"/>
</dbReference>
<gene>
    <name evidence="15" type="ORF">MGL_1759</name>
</gene>
<evidence type="ECO:0000256" key="1">
    <source>
        <dbReference type="ARBA" id="ARBA00007050"/>
    </source>
</evidence>
<evidence type="ECO:0000256" key="9">
    <source>
        <dbReference type="ARBA" id="ARBA00023328"/>
    </source>
</evidence>
<feature type="coiled-coil region" evidence="11">
    <location>
        <begin position="402"/>
        <end position="450"/>
    </location>
</feature>
<evidence type="ECO:0000259" key="13">
    <source>
        <dbReference type="Pfam" id="PF18077"/>
    </source>
</evidence>
<comment type="subcellular location">
    <subcellularLocation>
        <location evidence="10">Chromosome</location>
        <location evidence="10">Centromere</location>
        <location evidence="10">Kinetochore</location>
    </subcellularLocation>
    <subcellularLocation>
        <location evidence="10">Nucleus</location>
    </subcellularLocation>
</comment>
<keyword evidence="6 11" id="KW-0175">Coiled coil</keyword>
<keyword evidence="4 10" id="KW-0498">Mitosis</keyword>
<evidence type="ECO:0000259" key="14">
    <source>
        <dbReference type="Pfam" id="PF24487"/>
    </source>
</evidence>
<keyword evidence="7 10" id="KW-0539">Nucleus</keyword>
<dbReference type="KEGG" id="mgl:MGL_1759"/>
<accession>A8Q1A7</accession>
<dbReference type="RefSeq" id="XP_001730760.1">
    <property type="nucleotide sequence ID" value="XM_001730708.1"/>
</dbReference>
<reference evidence="15 16" key="1">
    <citation type="journal article" date="2007" name="Proc. Natl. Acad. Sci. U.S.A.">
        <title>Dandruff-associated Malassezia genomes reveal convergent and divergent virulence traits shared with plant and human fungal pathogens.</title>
        <authorList>
            <person name="Xu J."/>
            <person name="Saunders C.W."/>
            <person name="Hu P."/>
            <person name="Grant R.A."/>
            <person name="Boekhout T."/>
            <person name="Kuramae E.E."/>
            <person name="Kronstad J.W."/>
            <person name="Deangelis Y.M."/>
            <person name="Reeder N.L."/>
            <person name="Johnstone K.R."/>
            <person name="Leland M."/>
            <person name="Fieno A.M."/>
            <person name="Begley W.M."/>
            <person name="Sun Y."/>
            <person name="Lacey M.P."/>
            <person name="Chaudhary T."/>
            <person name="Keough T."/>
            <person name="Chu L."/>
            <person name="Sears R."/>
            <person name="Yuan B."/>
            <person name="Dawson T.L.Jr."/>
        </authorList>
    </citation>
    <scope>NUCLEOTIDE SEQUENCE [LARGE SCALE GENOMIC DNA]</scope>
    <source>
        <strain evidence="16">ATCC MYA-4612 / CBS 7966</strain>
    </source>
</reference>
<dbReference type="GO" id="GO:0051315">
    <property type="term" value="P:attachment of mitotic spindle microtubules to kinetochore"/>
    <property type="evidence" value="ECO:0007669"/>
    <property type="project" value="UniProtKB-UniRule"/>
</dbReference>
<dbReference type="Pfam" id="PF03801">
    <property type="entry name" value="Ndc80_HEC"/>
    <property type="match status" value="1"/>
</dbReference>
<dbReference type="InterPro" id="IPR038273">
    <property type="entry name" value="Ndc80_sf"/>
</dbReference>
<dbReference type="Pfam" id="PF18077">
    <property type="entry name" value="DUF5595"/>
    <property type="match status" value="1"/>
</dbReference>
<dbReference type="OMA" id="PSHKFQK"/>
<sequence>MGRVSLAPGMLPPMPMLKDSRLRSKNARAAMEANLMAFLERTGFTMAGWSAKFVHEPTQSAFVNMFKHIYNTCIDPSYQMGAEGKKFEEEVILLMKEIRYPFIDDLTKTKLTAAGSQQNWPACLAMLDWIVHLGMAVGPSTSGPIGRDDENELHALFFPYLWRCYEKFWENQDTYPEEMEELARSFESKNAALAASVESLAAEKTEIDAELTALTDKPSPLQREQHENHVLQGDVAKFLKYHHEVLVPKLDKSRRTIQRLHAALEEHTAELHEKQAERERRQRLVDAQDVSTEEFERMMSEREWLARQLDELAVQNREAIEQCWKIELALSKCQADVEKRLKAFHIGERRIHLLPLSLPNGVELTELELVPAHPSTMLAPGVSMQAVRAKIEKLRASETQKFRALSDERVALQESLDEVLEQLDRVRRDARTLETRLESLREQIDEVGCISSHEEADSAAEYMRQENLVTSMDHTSSIALQQADTRVKALHLQLQEALESTADERAAMHEEMCRALHTLLDLKVRVSEGLEAVATAVQGAMRA</sequence>
<dbReference type="EMBL" id="AAYY01000006">
    <property type="protein sequence ID" value="EDP43546.1"/>
    <property type="molecule type" value="Genomic_DNA"/>
</dbReference>
<evidence type="ECO:0000256" key="6">
    <source>
        <dbReference type="ARBA" id="ARBA00023054"/>
    </source>
</evidence>
<dbReference type="AlphaFoldDB" id="A8Q1A7"/>
<dbReference type="InParanoid" id="A8Q1A7"/>
<keyword evidence="9 10" id="KW-0137">Centromere</keyword>
<comment type="function">
    <text evidence="10">Acts as a component of the essential kinetochore-associated NDC80 complex, which is required for chromosome segregation and spindle checkpoint activity.</text>
</comment>
<dbReference type="InterPro" id="IPR055260">
    <property type="entry name" value="Ndc80_CH"/>
</dbReference>
<evidence type="ECO:0000313" key="16">
    <source>
        <dbReference type="Proteomes" id="UP000008837"/>
    </source>
</evidence>
<dbReference type="InterPro" id="IPR005550">
    <property type="entry name" value="Kinetochore_Ndc80"/>
</dbReference>
<proteinExistence type="inferred from homology"/>
<keyword evidence="8 10" id="KW-0131">Cell cycle</keyword>
<evidence type="ECO:0000256" key="10">
    <source>
        <dbReference type="RuleBase" id="RU368072"/>
    </source>
</evidence>
<evidence type="ECO:0000259" key="12">
    <source>
        <dbReference type="Pfam" id="PF03801"/>
    </source>
</evidence>
<feature type="domain" description="Kinetochore protein Ndc80 CH" evidence="12">
    <location>
        <begin position="16"/>
        <end position="133"/>
    </location>
</feature>
<dbReference type="GO" id="GO:0005634">
    <property type="term" value="C:nucleus"/>
    <property type="evidence" value="ECO:0007669"/>
    <property type="project" value="UniProtKB-SubCell"/>
</dbReference>
<evidence type="ECO:0000256" key="8">
    <source>
        <dbReference type="ARBA" id="ARBA00023306"/>
    </source>
</evidence>
<dbReference type="PANTHER" id="PTHR10643">
    <property type="entry name" value="KINETOCHORE PROTEIN NDC80"/>
    <property type="match status" value="1"/>
</dbReference>
<dbReference type="Proteomes" id="UP000008837">
    <property type="component" value="Unassembled WGS sequence"/>
</dbReference>
<dbReference type="Gene3D" id="6.10.250.1950">
    <property type="match status" value="1"/>
</dbReference>
<keyword evidence="5 10" id="KW-0995">Kinetochore</keyword>
<dbReference type="Gene3D" id="1.10.418.30">
    <property type="entry name" value="Ncd80 complex, Ncd80 subunit"/>
    <property type="match status" value="1"/>
</dbReference>
<evidence type="ECO:0000256" key="4">
    <source>
        <dbReference type="ARBA" id="ARBA00022776"/>
    </source>
</evidence>
<dbReference type="STRING" id="425265.A8Q1A7"/>
<dbReference type="InterPro" id="IPR040967">
    <property type="entry name" value="DUF5595"/>
</dbReference>
<evidence type="ECO:0000256" key="2">
    <source>
        <dbReference type="ARBA" id="ARBA00022454"/>
    </source>
</evidence>
<feature type="domain" description="Kinetochore protein NDC80 loop region" evidence="14">
    <location>
        <begin position="317"/>
        <end position="521"/>
    </location>
</feature>
<dbReference type="GeneID" id="5855067"/>
<evidence type="ECO:0000256" key="7">
    <source>
        <dbReference type="ARBA" id="ARBA00023242"/>
    </source>
</evidence>
<comment type="subunit">
    <text evidence="10">Component of the NDC80 complex.</text>
</comment>
<comment type="caution">
    <text evidence="15">The sequence shown here is derived from an EMBL/GenBank/DDBJ whole genome shotgun (WGS) entry which is preliminary data.</text>
</comment>
<evidence type="ECO:0000256" key="3">
    <source>
        <dbReference type="ARBA" id="ARBA00022618"/>
    </source>
</evidence>
<dbReference type="FunCoup" id="A8Q1A7">
    <property type="interactions" value="178"/>
</dbReference>
<evidence type="ECO:0000313" key="15">
    <source>
        <dbReference type="EMBL" id="EDP43546.1"/>
    </source>
</evidence>
<protein>
    <recommendedName>
        <fullName evidence="10">Kinetochore protein NDC80</fullName>
    </recommendedName>
</protein>
<organism evidence="15 16">
    <name type="scientific">Malassezia globosa (strain ATCC MYA-4612 / CBS 7966)</name>
    <name type="common">Dandruff-associated fungus</name>
    <dbReference type="NCBI Taxonomy" id="425265"/>
    <lineage>
        <taxon>Eukaryota</taxon>
        <taxon>Fungi</taxon>
        <taxon>Dikarya</taxon>
        <taxon>Basidiomycota</taxon>
        <taxon>Ustilaginomycotina</taxon>
        <taxon>Malasseziomycetes</taxon>
        <taxon>Malasseziales</taxon>
        <taxon>Malasseziaceae</taxon>
        <taxon>Malassezia</taxon>
    </lineage>
</organism>
<dbReference type="GO" id="GO:0051301">
    <property type="term" value="P:cell division"/>
    <property type="evidence" value="ECO:0007669"/>
    <property type="project" value="UniProtKB-UniRule"/>
</dbReference>
<dbReference type="InterPro" id="IPR057091">
    <property type="entry name" value="NDC80_loop"/>
</dbReference>
<feature type="domain" description="DUF5595" evidence="13">
    <location>
        <begin position="148"/>
        <end position="214"/>
    </location>
</feature>
<name>A8Q1A7_MALGO</name>
<evidence type="ECO:0000256" key="5">
    <source>
        <dbReference type="ARBA" id="ARBA00022838"/>
    </source>
</evidence>
<dbReference type="OrthoDB" id="7459479at2759"/>
<feature type="coiled-coil region" evidence="11">
    <location>
        <begin position="250"/>
        <end position="284"/>
    </location>
</feature>